<dbReference type="RefSeq" id="WP_216749049.1">
    <property type="nucleotide sequence ID" value="NZ_JAGWDT010000058.1"/>
</dbReference>
<dbReference type="Pfam" id="PF00805">
    <property type="entry name" value="Pentapeptide"/>
    <property type="match status" value="1"/>
</dbReference>
<protein>
    <submittedName>
        <fullName evidence="1">Pentapeptide repeat-containing protein</fullName>
    </submittedName>
</protein>
<evidence type="ECO:0000313" key="1">
    <source>
        <dbReference type="EMBL" id="MDT7040698.1"/>
    </source>
</evidence>
<gene>
    <name evidence="1" type="ORF">RI555_17515</name>
</gene>
<dbReference type="EMBL" id="JAVLAO010000011">
    <property type="protein sequence ID" value="MDT7040698.1"/>
    <property type="molecule type" value="Genomic_DNA"/>
</dbReference>
<organism evidence="1 2">
    <name type="scientific">Lactiplantibacillus pentosus</name>
    <name type="common">Lactobacillus pentosus</name>
    <dbReference type="NCBI Taxonomy" id="1589"/>
    <lineage>
        <taxon>Bacteria</taxon>
        <taxon>Bacillati</taxon>
        <taxon>Bacillota</taxon>
        <taxon>Bacilli</taxon>
        <taxon>Lactobacillales</taxon>
        <taxon>Lactobacillaceae</taxon>
        <taxon>Lactiplantibacillus</taxon>
    </lineage>
</organism>
<dbReference type="InterPro" id="IPR001646">
    <property type="entry name" value="5peptide_repeat"/>
</dbReference>
<reference evidence="1" key="1">
    <citation type="submission" date="2023-08" db="EMBL/GenBank/DDBJ databases">
        <authorList>
            <person name="Page C.A."/>
            <person name="Perez-Diaz I.M."/>
        </authorList>
    </citation>
    <scope>NUCLEOTIDE SEQUENCE</scope>
    <source>
        <strain evidence="1">1.8.9</strain>
    </source>
</reference>
<accession>A0AAW8WK59</accession>
<name>A0AAW8WK59_LACPE</name>
<dbReference type="AlphaFoldDB" id="A0AAW8WK59"/>
<proteinExistence type="predicted"/>
<comment type="caution">
    <text evidence="1">The sequence shown here is derived from an EMBL/GenBank/DDBJ whole genome shotgun (WGS) entry which is preliminary data.</text>
</comment>
<dbReference type="Proteomes" id="UP001263852">
    <property type="component" value="Unassembled WGS sequence"/>
</dbReference>
<evidence type="ECO:0000313" key="2">
    <source>
        <dbReference type="Proteomes" id="UP001263852"/>
    </source>
</evidence>
<sequence>MKKRKNFKSTKSLPYGFKMKRRQKYPRNVLFSYRASKNTPNKTKKIAHNYSYKNFSYSISYGANFSKSLFWGTQFNKVTCRYCQFNNAKFFAVTFINCNFRGCKFKGALFQNCLFKHCKFSKSSFLYAKFNHTFFVGNRPQKIKCKNLPNEIDVEEVKFLRDLSPKGLKIFLTKENIIRLRQEYSTAEIADGVNLMRCKRIEVKDLSYLFKFINLAHNQKINRYCSDVIKP</sequence>